<reference evidence="2 3" key="1">
    <citation type="submission" date="2022-04" db="EMBL/GenBank/DDBJ databases">
        <title>Leucobacter sp. isolated from rhizosphere of onion.</title>
        <authorList>
            <person name="Won M."/>
            <person name="Lee C.-M."/>
            <person name="Woen H.-Y."/>
            <person name="Kwon S.-W."/>
        </authorList>
    </citation>
    <scope>NUCLEOTIDE SEQUENCE [LARGE SCALE GENOMIC DNA]</scope>
    <source>
        <strain evidence="2 3">H25R-14</strain>
    </source>
</reference>
<gene>
    <name evidence="2" type="ORF">MUN76_11420</name>
</gene>
<organism evidence="2 3">
    <name type="scientific">Leucobacter rhizosphaerae</name>
    <dbReference type="NCBI Taxonomy" id="2932245"/>
    <lineage>
        <taxon>Bacteria</taxon>
        <taxon>Bacillati</taxon>
        <taxon>Actinomycetota</taxon>
        <taxon>Actinomycetes</taxon>
        <taxon>Micrococcales</taxon>
        <taxon>Microbacteriaceae</taxon>
        <taxon>Leucobacter</taxon>
    </lineage>
</organism>
<dbReference type="Pfam" id="PF13452">
    <property type="entry name" value="FAS1_DH_region"/>
    <property type="match status" value="1"/>
</dbReference>
<dbReference type="Proteomes" id="UP000831775">
    <property type="component" value="Chromosome"/>
</dbReference>
<dbReference type="RefSeq" id="WP_244684783.1">
    <property type="nucleotide sequence ID" value="NZ_CP095043.1"/>
</dbReference>
<evidence type="ECO:0000259" key="1">
    <source>
        <dbReference type="Pfam" id="PF13452"/>
    </source>
</evidence>
<dbReference type="Gene3D" id="3.10.129.10">
    <property type="entry name" value="Hotdog Thioesterase"/>
    <property type="match status" value="2"/>
</dbReference>
<dbReference type="PANTHER" id="PTHR28152:SF1">
    <property type="entry name" value="HYDROXYACYL-THIOESTER DEHYDRATASE TYPE 2, MITOCHONDRIAL"/>
    <property type="match status" value="1"/>
</dbReference>
<dbReference type="InterPro" id="IPR052741">
    <property type="entry name" value="Mitochondrial_HTD2"/>
</dbReference>
<dbReference type="PANTHER" id="PTHR28152">
    <property type="entry name" value="HYDROXYACYL-THIOESTER DEHYDRATASE TYPE 2, MITOCHONDRIAL"/>
    <property type="match status" value="1"/>
</dbReference>
<dbReference type="InterPro" id="IPR029069">
    <property type="entry name" value="HotDog_dom_sf"/>
</dbReference>
<dbReference type="SUPFAM" id="SSF54637">
    <property type="entry name" value="Thioesterase/thiol ester dehydrase-isomerase"/>
    <property type="match status" value="2"/>
</dbReference>
<evidence type="ECO:0000313" key="3">
    <source>
        <dbReference type="Proteomes" id="UP000831775"/>
    </source>
</evidence>
<feature type="domain" description="FAS1-like dehydratase" evidence="1">
    <location>
        <begin position="69"/>
        <end position="143"/>
    </location>
</feature>
<dbReference type="EMBL" id="CP095043">
    <property type="protein sequence ID" value="UOQ59654.1"/>
    <property type="molecule type" value="Genomic_DNA"/>
</dbReference>
<dbReference type="InterPro" id="IPR039569">
    <property type="entry name" value="FAS1-like_DH_region"/>
</dbReference>
<accession>A0ABY4FU21</accession>
<proteinExistence type="predicted"/>
<protein>
    <submittedName>
        <fullName evidence="2">MaoC family dehydratase N-terminal domain-containing protein</fullName>
    </submittedName>
</protein>
<name>A0ABY4FU21_9MICO</name>
<evidence type="ECO:0000313" key="2">
    <source>
        <dbReference type="EMBL" id="UOQ59654.1"/>
    </source>
</evidence>
<sequence>MSEQSAPTPTYTEWIGRTETVSDVASRSAAIGLASVLDRPLDAAETDRSELLPTGHWLQFTPTAPMNELGADGHPKLGAFMPPLDLPRRMWAGSKLEYHSPITVGQTLDRVTTIESITPKTGSSGRLCFVVLRHDVQADGVQALTERQSIVYREPAVLDPEQPSRQRPPRVSIGAPEGWDWVLSQQPLEATLFRYSALTFNAHRIHYDLPYATREEGYPGLVVHGPLLATYLVEGFLHTHPGAHVSAFEFSARAPIFCGEQIHVVGRAADDTSEELAIIAPDGGTALTARLSYR</sequence>
<keyword evidence="3" id="KW-1185">Reference proteome</keyword>